<dbReference type="Gene3D" id="1.10.246.130">
    <property type="match status" value="1"/>
</dbReference>
<dbReference type="Gene3D" id="3.60.20.40">
    <property type="match status" value="1"/>
</dbReference>
<evidence type="ECO:0000256" key="4">
    <source>
        <dbReference type="ARBA" id="ARBA00023145"/>
    </source>
</evidence>
<dbReference type="Gene3D" id="2.120.10.30">
    <property type="entry name" value="TolB, C-terminal domain"/>
    <property type="match status" value="1"/>
</dbReference>
<feature type="region of interest" description="Disordered" evidence="5">
    <location>
        <begin position="746"/>
        <end position="766"/>
    </location>
</feature>
<proteinExistence type="inferred from homology"/>
<dbReference type="OrthoDB" id="9759795at2"/>
<dbReference type="InterPro" id="IPR051792">
    <property type="entry name" value="GGT_bact"/>
</dbReference>
<dbReference type="KEGG" id="gph:GEMMAAP_06015"/>
<dbReference type="PANTHER" id="PTHR43199">
    <property type="entry name" value="GLUTATHIONE HYDROLASE"/>
    <property type="match status" value="1"/>
</dbReference>
<gene>
    <name evidence="6" type="ORF">GEMMAAP_06015</name>
</gene>
<dbReference type="InterPro" id="IPR043138">
    <property type="entry name" value="GGT_lsub"/>
</dbReference>
<evidence type="ECO:0000256" key="2">
    <source>
        <dbReference type="ARBA" id="ARBA00022679"/>
    </source>
</evidence>
<dbReference type="InterPro" id="IPR011042">
    <property type="entry name" value="6-blade_b-propeller_TolB-like"/>
</dbReference>
<dbReference type="EMBL" id="CP011454">
    <property type="protein sequence ID" value="AMW04523.1"/>
    <property type="molecule type" value="Genomic_DNA"/>
</dbReference>
<dbReference type="InterPro" id="IPR029055">
    <property type="entry name" value="Ntn_hydrolases_N"/>
</dbReference>
<dbReference type="GO" id="GO:0016740">
    <property type="term" value="F:transferase activity"/>
    <property type="evidence" value="ECO:0007669"/>
    <property type="project" value="UniProtKB-KW"/>
</dbReference>
<dbReference type="GO" id="GO:0016787">
    <property type="term" value="F:hydrolase activity"/>
    <property type="evidence" value="ECO:0007669"/>
    <property type="project" value="UniProtKB-KW"/>
</dbReference>
<keyword evidence="3" id="KW-0378">Hydrolase</keyword>
<dbReference type="Pfam" id="PF01019">
    <property type="entry name" value="G_glu_transpept"/>
    <property type="match status" value="1"/>
</dbReference>
<dbReference type="InterPro" id="IPR043137">
    <property type="entry name" value="GGT_ssub_C"/>
</dbReference>
<dbReference type="AlphaFoldDB" id="A0A143BIU6"/>
<dbReference type="PRINTS" id="PR01210">
    <property type="entry name" value="GGTRANSPTASE"/>
</dbReference>
<keyword evidence="7" id="KW-1185">Reference proteome</keyword>
<dbReference type="RefSeq" id="WP_026850258.1">
    <property type="nucleotide sequence ID" value="NZ_CP011454.1"/>
</dbReference>
<dbReference type="SUPFAM" id="SSF56235">
    <property type="entry name" value="N-terminal nucleophile aminohydrolases (Ntn hydrolases)"/>
    <property type="match status" value="1"/>
</dbReference>
<reference evidence="6 7" key="1">
    <citation type="journal article" date="2014" name="Proc. Natl. Acad. Sci. U.S.A.">
        <title>Functional type 2 photosynthetic reaction centers found in the rare bacterial phylum Gemmatimonadetes.</title>
        <authorList>
            <person name="Zeng Y."/>
            <person name="Feng F."/>
            <person name="Medova H."/>
            <person name="Dean J."/>
            <person name="Koblizek M."/>
        </authorList>
    </citation>
    <scope>NUCLEOTIDE SEQUENCE [LARGE SCALE GENOMIC DNA]</scope>
    <source>
        <strain evidence="6 7">AP64</strain>
    </source>
</reference>
<evidence type="ECO:0000256" key="5">
    <source>
        <dbReference type="SAM" id="MobiDB-lite"/>
    </source>
</evidence>
<organism evidence="6 7">
    <name type="scientific">Gemmatimonas phototrophica</name>
    <dbReference type="NCBI Taxonomy" id="1379270"/>
    <lineage>
        <taxon>Bacteria</taxon>
        <taxon>Pseudomonadati</taxon>
        <taxon>Gemmatimonadota</taxon>
        <taxon>Gemmatimonadia</taxon>
        <taxon>Gemmatimonadales</taxon>
        <taxon>Gemmatimonadaceae</taxon>
        <taxon>Gemmatimonas</taxon>
    </lineage>
</organism>
<dbReference type="STRING" id="1379270.GEMMAAP_06015"/>
<protein>
    <recommendedName>
        <fullName evidence="8">Gamma-glutamyltransferase</fullName>
    </recommendedName>
</protein>
<evidence type="ECO:0008006" key="8">
    <source>
        <dbReference type="Google" id="ProtNLM"/>
    </source>
</evidence>
<reference evidence="6 7" key="2">
    <citation type="journal article" date="2016" name="Environ. Microbiol. Rep.">
        <title>Metagenomic evidence for the presence of phototrophic Gemmatimonadetes bacteria in diverse environments.</title>
        <authorList>
            <person name="Zeng Y."/>
            <person name="Baumbach J."/>
            <person name="Barbosa E.G."/>
            <person name="Azevedo V."/>
            <person name="Zhang C."/>
            <person name="Koblizek M."/>
        </authorList>
    </citation>
    <scope>NUCLEOTIDE SEQUENCE [LARGE SCALE GENOMIC DNA]</scope>
    <source>
        <strain evidence="6 7">AP64</strain>
    </source>
</reference>
<dbReference type="PANTHER" id="PTHR43199:SF1">
    <property type="entry name" value="GLUTATHIONE HYDROLASE PROENZYME"/>
    <property type="match status" value="1"/>
</dbReference>
<evidence type="ECO:0000313" key="6">
    <source>
        <dbReference type="EMBL" id="AMW04523.1"/>
    </source>
</evidence>
<evidence type="ECO:0000313" key="7">
    <source>
        <dbReference type="Proteomes" id="UP000076404"/>
    </source>
</evidence>
<keyword evidence="2" id="KW-0808">Transferase</keyword>
<dbReference type="eggNOG" id="COG0823">
    <property type="taxonomic scope" value="Bacteria"/>
</dbReference>
<sequence>MQPSVTVAALVLVLGVSPGLFVAQHVGAQESAPAGADAARKTAPTADTLVRGARRPSASALGLLVFQRDGQLYRQRAGEPAVVISEGSAFHRDPSWEGSTLYWAADSGGRYAIYSRTTDDATGAFTAPVKRLTNSVAHDVSPAASAGRVYFQRGLGNDSRIWVREGTATERRLNTTEQTEKRPRVSANGTVVAYIVHTETTRRVVANGRTIFTDNSIEDIALAPAGTQLAVSTRNGVFVVPVAGEPFSNLLSRTHGDVDWSADGTLVTIAEFRETAMSYNGDPDRGVDRAAHERVSMAQSVTAPQMLRLPAPLAPDAGRILVAGPLPEPRAQLNAAAFDRVWERSARLYFGTPTMAASRTVWDAVRARLRPMAVAAATDSSVQDVIYRLLQARPPLRVEATGKAAVSSAHPVATDAGLEIFRKGGNVVDAAVAVSFALGVVEPDASGIGGYGEMVIALKGKQPTLIEFMSRVPEEGGLSNTSLLTNGRYPSDGPVLVNVPGTVAGMYLAWQQHGSKKVTWAELIAPAIRAARTGYAVSDGLATTLATEREHFAKYEGSRALFFRNGVPMQRGDTVKNPDLAWVLEQIAAKGADGFYKGEVATKYAGDLRAKGNAMKVSDLARYFANERAPVCGTYRTYRLCSGAPPVSGGADLVARLNLLEQFPAPKPYTDDAPTLHAMLSAWFLTPSSRNKIADPALWPVDVATIVDKDTAKVRWQCYAADKALTPRAVRGDTLECLKDRAKAATGAPSDAAAEENTALSDASPCGDEHAREMTVCHAAGTTAYTVADADGNAVAVTQTLGTWGGNFYVTPGLGFLSNDKLTSYGTDPTQYGSRLPFARHGSTLAPTIAFKGDRPVFAVGAAGNAWITSAVYQTLIGALDFGLGPQRALELPRFLPGGGFGPATPGSAAANPPYTIQLEDGFAPQVMQRLRTLGYDLSFVSARGELREGYGGAIRIGGRTVTAGADPRRAGAAGAIR</sequence>
<comment type="similarity">
    <text evidence="1">Belongs to the gamma-glutamyltransferase family.</text>
</comment>
<dbReference type="SUPFAM" id="SSF69304">
    <property type="entry name" value="Tricorn protease N-terminal domain"/>
    <property type="match status" value="1"/>
</dbReference>
<evidence type="ECO:0000256" key="1">
    <source>
        <dbReference type="ARBA" id="ARBA00009381"/>
    </source>
</evidence>
<dbReference type="eggNOG" id="COG0405">
    <property type="taxonomic scope" value="Bacteria"/>
</dbReference>
<evidence type="ECO:0000256" key="3">
    <source>
        <dbReference type="ARBA" id="ARBA00022801"/>
    </source>
</evidence>
<name>A0A143BIU6_9BACT</name>
<dbReference type="Proteomes" id="UP000076404">
    <property type="component" value="Chromosome"/>
</dbReference>
<accession>A0A143BIU6</accession>
<keyword evidence="4" id="KW-0865">Zymogen</keyword>